<organism evidence="2 3">
    <name type="scientific">Puia dinghuensis</name>
    <dbReference type="NCBI Taxonomy" id="1792502"/>
    <lineage>
        <taxon>Bacteria</taxon>
        <taxon>Pseudomonadati</taxon>
        <taxon>Bacteroidota</taxon>
        <taxon>Chitinophagia</taxon>
        <taxon>Chitinophagales</taxon>
        <taxon>Chitinophagaceae</taxon>
        <taxon>Puia</taxon>
    </lineage>
</organism>
<reference evidence="2" key="2">
    <citation type="submission" date="2020-09" db="EMBL/GenBank/DDBJ databases">
        <authorList>
            <person name="Sun Q."/>
            <person name="Zhou Y."/>
        </authorList>
    </citation>
    <scope>NUCLEOTIDE SEQUENCE</scope>
    <source>
        <strain evidence="2">CGMCC 1.15448</strain>
    </source>
</reference>
<dbReference type="EMBL" id="BMJC01000002">
    <property type="protein sequence ID" value="GGA98977.1"/>
    <property type="molecule type" value="Genomic_DNA"/>
</dbReference>
<dbReference type="InterPro" id="IPR038725">
    <property type="entry name" value="YdaG_split_barrel_FMN-bd"/>
</dbReference>
<dbReference type="SUPFAM" id="SSF50475">
    <property type="entry name" value="FMN-binding split barrel"/>
    <property type="match status" value="1"/>
</dbReference>
<dbReference type="Proteomes" id="UP000607559">
    <property type="component" value="Unassembled WGS sequence"/>
</dbReference>
<evidence type="ECO:0000313" key="3">
    <source>
        <dbReference type="Proteomes" id="UP000607559"/>
    </source>
</evidence>
<dbReference type="InterPro" id="IPR012349">
    <property type="entry name" value="Split_barrel_FMN-bd"/>
</dbReference>
<feature type="domain" description="General stress protein FMN-binding split barrel" evidence="1">
    <location>
        <begin position="10"/>
        <end position="135"/>
    </location>
</feature>
<name>A0A8J2XSZ1_9BACT</name>
<proteinExistence type="predicted"/>
<dbReference type="RefSeq" id="WP_188931600.1">
    <property type="nucleotide sequence ID" value="NZ_BMJC01000002.1"/>
</dbReference>
<dbReference type="AlphaFoldDB" id="A0A8J2XSZ1"/>
<dbReference type="Pfam" id="PF16242">
    <property type="entry name" value="Pyrid_ox_like"/>
    <property type="match status" value="1"/>
</dbReference>
<protein>
    <recommendedName>
        <fullName evidence="1">General stress protein FMN-binding split barrel domain-containing protein</fullName>
    </recommendedName>
</protein>
<dbReference type="Gene3D" id="2.30.110.10">
    <property type="entry name" value="Electron Transport, Fmn-binding Protein, Chain A"/>
    <property type="match status" value="1"/>
</dbReference>
<gene>
    <name evidence="2" type="ORF">GCM10011511_22860</name>
</gene>
<comment type="caution">
    <text evidence="2">The sequence shown here is derived from an EMBL/GenBank/DDBJ whole genome shotgun (WGS) entry which is preliminary data.</text>
</comment>
<accession>A0A8J2XSZ1</accession>
<sequence>MLPQSDLHFLQEKIRDLKNALFFSQNTSLLRITTTIVSVLKVDELGQMWFFVPRPQQALHEFDQEFPARLEFFRKGKEFFLHVSGKAFIVTDPEEINGLVHEDIRQLTGDHLVLIRVKMGKADYFEHANSSMHAGWWRDLRNQLHTWMFNTRPGYKPYYLADAPVSSFSYTPVA</sequence>
<evidence type="ECO:0000259" key="1">
    <source>
        <dbReference type="Pfam" id="PF16242"/>
    </source>
</evidence>
<reference evidence="2" key="1">
    <citation type="journal article" date="2014" name="Int. J. Syst. Evol. Microbiol.">
        <title>Complete genome sequence of Corynebacterium casei LMG S-19264T (=DSM 44701T), isolated from a smear-ripened cheese.</title>
        <authorList>
            <consortium name="US DOE Joint Genome Institute (JGI-PGF)"/>
            <person name="Walter F."/>
            <person name="Albersmeier A."/>
            <person name="Kalinowski J."/>
            <person name="Ruckert C."/>
        </authorList>
    </citation>
    <scope>NUCLEOTIDE SEQUENCE</scope>
    <source>
        <strain evidence="2">CGMCC 1.15448</strain>
    </source>
</reference>
<keyword evidence="3" id="KW-1185">Reference proteome</keyword>
<evidence type="ECO:0000313" key="2">
    <source>
        <dbReference type="EMBL" id="GGA98977.1"/>
    </source>
</evidence>